<protein>
    <recommendedName>
        <fullName evidence="2">histidine kinase</fullName>
        <ecNumber evidence="2">2.7.13.3</ecNumber>
    </recommendedName>
</protein>
<evidence type="ECO:0000256" key="1">
    <source>
        <dbReference type="ARBA" id="ARBA00000085"/>
    </source>
</evidence>
<evidence type="ECO:0000259" key="6">
    <source>
        <dbReference type="PROSITE" id="PS50109"/>
    </source>
</evidence>
<dbReference type="PRINTS" id="PR00344">
    <property type="entry name" value="BCTRLSENSOR"/>
</dbReference>
<dbReference type="InterPro" id="IPR035965">
    <property type="entry name" value="PAS-like_dom_sf"/>
</dbReference>
<dbReference type="InterPro" id="IPR003661">
    <property type="entry name" value="HisK_dim/P_dom"/>
</dbReference>
<keyword evidence="3" id="KW-0597">Phosphoprotein</keyword>
<dbReference type="SMART" id="SM00388">
    <property type="entry name" value="HisKA"/>
    <property type="match status" value="1"/>
</dbReference>
<dbReference type="AlphaFoldDB" id="A0A3B1A986"/>
<dbReference type="CDD" id="cd16922">
    <property type="entry name" value="HATPase_EvgS-ArcB-TorS-like"/>
    <property type="match status" value="1"/>
</dbReference>
<name>A0A3B1A986_9ZZZZ</name>
<dbReference type="InterPro" id="IPR003594">
    <property type="entry name" value="HATPase_dom"/>
</dbReference>
<dbReference type="SUPFAM" id="SSF55874">
    <property type="entry name" value="ATPase domain of HSP90 chaperone/DNA topoisomerase II/histidine kinase"/>
    <property type="match status" value="1"/>
</dbReference>
<dbReference type="GO" id="GO:0000155">
    <property type="term" value="F:phosphorelay sensor kinase activity"/>
    <property type="evidence" value="ECO:0007669"/>
    <property type="project" value="InterPro"/>
</dbReference>
<proteinExistence type="predicted"/>
<dbReference type="PROSITE" id="PS50109">
    <property type="entry name" value="HIS_KIN"/>
    <property type="match status" value="1"/>
</dbReference>
<dbReference type="Pfam" id="PF02518">
    <property type="entry name" value="HATPase_c"/>
    <property type="match status" value="1"/>
</dbReference>
<keyword evidence="5" id="KW-0418">Kinase</keyword>
<evidence type="ECO:0000313" key="7">
    <source>
        <dbReference type="EMBL" id="VAX02336.1"/>
    </source>
</evidence>
<dbReference type="InterPro" id="IPR004358">
    <property type="entry name" value="Sig_transdc_His_kin-like_C"/>
</dbReference>
<dbReference type="Pfam" id="PF00512">
    <property type="entry name" value="HisKA"/>
    <property type="match status" value="1"/>
</dbReference>
<comment type="catalytic activity">
    <reaction evidence="1">
        <text>ATP + protein L-histidine = ADP + protein N-phospho-L-histidine.</text>
        <dbReference type="EC" id="2.7.13.3"/>
    </reaction>
</comment>
<dbReference type="SMART" id="SM00387">
    <property type="entry name" value="HATPase_c"/>
    <property type="match status" value="1"/>
</dbReference>
<dbReference type="InterPro" id="IPR000014">
    <property type="entry name" value="PAS"/>
</dbReference>
<feature type="domain" description="Histidine kinase" evidence="6">
    <location>
        <begin position="328"/>
        <end position="549"/>
    </location>
</feature>
<dbReference type="SUPFAM" id="SSF47384">
    <property type="entry name" value="Homodimeric domain of signal transducing histidine kinase"/>
    <property type="match status" value="1"/>
</dbReference>
<organism evidence="7">
    <name type="scientific">hydrothermal vent metagenome</name>
    <dbReference type="NCBI Taxonomy" id="652676"/>
    <lineage>
        <taxon>unclassified sequences</taxon>
        <taxon>metagenomes</taxon>
        <taxon>ecological metagenomes</taxon>
    </lineage>
</organism>
<dbReference type="EMBL" id="UOFW01000006">
    <property type="protein sequence ID" value="VAX02336.1"/>
    <property type="molecule type" value="Genomic_DNA"/>
</dbReference>
<dbReference type="SUPFAM" id="SSF55785">
    <property type="entry name" value="PYP-like sensor domain (PAS domain)"/>
    <property type="match status" value="1"/>
</dbReference>
<reference evidence="7" key="1">
    <citation type="submission" date="2018-06" db="EMBL/GenBank/DDBJ databases">
        <authorList>
            <person name="Zhirakovskaya E."/>
        </authorList>
    </citation>
    <scope>NUCLEOTIDE SEQUENCE</scope>
</reference>
<dbReference type="InterPro" id="IPR005467">
    <property type="entry name" value="His_kinase_dom"/>
</dbReference>
<evidence type="ECO:0000256" key="4">
    <source>
        <dbReference type="ARBA" id="ARBA00022679"/>
    </source>
</evidence>
<dbReference type="PANTHER" id="PTHR43047">
    <property type="entry name" value="TWO-COMPONENT HISTIDINE PROTEIN KINASE"/>
    <property type="match status" value="1"/>
</dbReference>
<dbReference type="CDD" id="cd00082">
    <property type="entry name" value="HisKA"/>
    <property type="match status" value="1"/>
</dbReference>
<evidence type="ECO:0000256" key="2">
    <source>
        <dbReference type="ARBA" id="ARBA00012438"/>
    </source>
</evidence>
<dbReference type="InterPro" id="IPR036890">
    <property type="entry name" value="HATPase_C_sf"/>
</dbReference>
<dbReference type="EC" id="2.7.13.3" evidence="2"/>
<evidence type="ECO:0000256" key="5">
    <source>
        <dbReference type="ARBA" id="ARBA00022777"/>
    </source>
</evidence>
<dbReference type="Pfam" id="PF13426">
    <property type="entry name" value="PAS_9"/>
    <property type="match status" value="1"/>
</dbReference>
<dbReference type="Gene3D" id="1.10.287.130">
    <property type="match status" value="1"/>
</dbReference>
<evidence type="ECO:0000256" key="3">
    <source>
        <dbReference type="ARBA" id="ARBA00022553"/>
    </source>
</evidence>
<dbReference type="Gene3D" id="3.30.450.20">
    <property type="entry name" value="PAS domain"/>
    <property type="match status" value="1"/>
</dbReference>
<sequence length="558" mass="62564">MPVPKLKHQTIIPLAVVRNISNGTKVNKRSNKTDAVMEKIHKLVGQMNFDPTIPLYISTVSGELAYVNEGYKALVSSCESDKKPAADDTRLPASLTEILHEVQLTRQNVSVAEIIKINDNSRQFRSRHFPVCDDDGKVIAVGGTYVDCTEKVQTLGHENLMQERFRDFARATSDWYWEIDRDFNITYVSDRLTAITGKPGILMKGKCFEDIGELKFNIPEQRQPEAYFLEARKPFRDQLFLIKNSEDELIYNHLSGVPIFDNATGEFRGYRGAGMDVTTSYMAQQETLAVQKSLEHTLEELTNKNVQLDLASAESEAALGAKSEFLAAMSHELRTPLNAIIGFAEAMKMEVFGDLNPQYVSYSNDIMSAGRHLLALINDVLDVAVLESGKIKLDAENTSLREIIDNALKLIVLRANRKNLDIDEITVAEDFMIYVDERRAVQIFVNLFSNAVKFTPDFGKIGLKVYQKDASTIAVTVWDTGIGISEDQQKLVFEKFHQATDNIYSRKVEGTGLGLHISQHLARQMGGNITLRSVINEGSEFTVIFNLHELAQNDPGMV</sequence>
<gene>
    <name evidence="7" type="ORF">MNBD_ALPHA03-345</name>
</gene>
<accession>A0A3B1A986</accession>
<dbReference type="Gene3D" id="3.30.565.10">
    <property type="entry name" value="Histidine kinase-like ATPase, C-terminal domain"/>
    <property type="match status" value="1"/>
</dbReference>
<keyword evidence="4" id="KW-0808">Transferase</keyword>
<dbReference type="InterPro" id="IPR036097">
    <property type="entry name" value="HisK_dim/P_sf"/>
</dbReference>